<dbReference type="PATRIC" id="fig|1121439.3.peg.2525"/>
<comment type="caution">
    <text evidence="8">The sequence shown here is derived from an EMBL/GenBank/DDBJ whole genome shotgun (WGS) entry which is preliminary data.</text>
</comment>
<evidence type="ECO:0000313" key="8">
    <source>
        <dbReference type="EMBL" id="EPR31018.1"/>
    </source>
</evidence>
<keyword evidence="9" id="KW-1185">Reference proteome</keyword>
<dbReference type="PROSITE" id="PS50110">
    <property type="entry name" value="RESPONSE_REGULATORY"/>
    <property type="match status" value="1"/>
</dbReference>
<evidence type="ECO:0000256" key="1">
    <source>
        <dbReference type="ARBA" id="ARBA00022553"/>
    </source>
</evidence>
<dbReference type="InterPro" id="IPR058245">
    <property type="entry name" value="NreC/VraR/RcsB-like_REC"/>
</dbReference>
<accession>S7UFL3</accession>
<name>S7UFL3_9BACT</name>
<keyword evidence="4" id="KW-0804">Transcription</keyword>
<evidence type="ECO:0000256" key="4">
    <source>
        <dbReference type="ARBA" id="ARBA00023163"/>
    </source>
</evidence>
<dbReference type="GO" id="GO:0003677">
    <property type="term" value="F:DNA binding"/>
    <property type="evidence" value="ECO:0007669"/>
    <property type="project" value="UniProtKB-KW"/>
</dbReference>
<evidence type="ECO:0000256" key="5">
    <source>
        <dbReference type="PROSITE-ProRule" id="PRU00169"/>
    </source>
</evidence>
<dbReference type="OrthoDB" id="9780312at2"/>
<evidence type="ECO:0000259" key="7">
    <source>
        <dbReference type="PROSITE" id="PS50110"/>
    </source>
</evidence>
<keyword evidence="1 5" id="KW-0597">Phosphoprotein</keyword>
<dbReference type="GO" id="GO:0000160">
    <property type="term" value="P:phosphorelay signal transduction system"/>
    <property type="evidence" value="ECO:0007669"/>
    <property type="project" value="InterPro"/>
</dbReference>
<dbReference type="STRING" id="1121439.dsat_1145"/>
<dbReference type="SMART" id="SM00448">
    <property type="entry name" value="REC"/>
    <property type="match status" value="1"/>
</dbReference>
<evidence type="ECO:0000259" key="6">
    <source>
        <dbReference type="PROSITE" id="PS50043"/>
    </source>
</evidence>
<dbReference type="PROSITE" id="PS50043">
    <property type="entry name" value="HTH_LUXR_2"/>
    <property type="match status" value="1"/>
</dbReference>
<dbReference type="InterPro" id="IPR039420">
    <property type="entry name" value="WalR-like"/>
</dbReference>
<dbReference type="CDD" id="cd17535">
    <property type="entry name" value="REC_NarL-like"/>
    <property type="match status" value="1"/>
</dbReference>
<reference evidence="8 9" key="1">
    <citation type="journal article" date="2013" name="Genome Announc.">
        <title>Draft genome sequences for three mercury-methylating, sulfate-reducing bacteria.</title>
        <authorList>
            <person name="Brown S.D."/>
            <person name="Hurt R.A.Jr."/>
            <person name="Gilmour C.C."/>
            <person name="Elias D.A."/>
        </authorList>
    </citation>
    <scope>NUCLEOTIDE SEQUENCE [LARGE SCALE GENOMIC DNA]</scope>
    <source>
        <strain evidence="8 9">DSM 16529</strain>
    </source>
</reference>
<dbReference type="SUPFAM" id="SSF52172">
    <property type="entry name" value="CheY-like"/>
    <property type="match status" value="1"/>
</dbReference>
<gene>
    <name evidence="8" type="ORF">dsat_1145</name>
</gene>
<dbReference type="SMART" id="SM00421">
    <property type="entry name" value="HTH_LUXR"/>
    <property type="match status" value="1"/>
</dbReference>
<dbReference type="Gene3D" id="3.40.50.2300">
    <property type="match status" value="1"/>
</dbReference>
<dbReference type="GO" id="GO:0006355">
    <property type="term" value="P:regulation of DNA-templated transcription"/>
    <property type="evidence" value="ECO:0007669"/>
    <property type="project" value="InterPro"/>
</dbReference>
<dbReference type="InterPro" id="IPR011006">
    <property type="entry name" value="CheY-like_superfamily"/>
</dbReference>
<feature type="domain" description="Response regulatory" evidence="7">
    <location>
        <begin position="6"/>
        <end position="122"/>
    </location>
</feature>
<keyword evidence="3" id="KW-0238">DNA-binding</keyword>
<dbReference type="Proteomes" id="UP000014975">
    <property type="component" value="Unassembled WGS sequence"/>
</dbReference>
<dbReference type="SUPFAM" id="SSF46894">
    <property type="entry name" value="C-terminal effector domain of the bipartite response regulators"/>
    <property type="match status" value="1"/>
</dbReference>
<dbReference type="PRINTS" id="PR00038">
    <property type="entry name" value="HTHLUXR"/>
</dbReference>
<proteinExistence type="predicted"/>
<dbReference type="InterPro" id="IPR000792">
    <property type="entry name" value="Tscrpt_reg_LuxR_C"/>
</dbReference>
<dbReference type="CDD" id="cd06170">
    <property type="entry name" value="LuxR_C_like"/>
    <property type="match status" value="1"/>
</dbReference>
<dbReference type="Pfam" id="PF00072">
    <property type="entry name" value="Response_reg"/>
    <property type="match status" value="1"/>
</dbReference>
<dbReference type="Pfam" id="PF00196">
    <property type="entry name" value="GerE"/>
    <property type="match status" value="1"/>
</dbReference>
<evidence type="ECO:0000313" key="9">
    <source>
        <dbReference type="Proteomes" id="UP000014975"/>
    </source>
</evidence>
<organism evidence="8 9">
    <name type="scientific">Alkalidesulfovibrio alkalitolerans DSM 16529</name>
    <dbReference type="NCBI Taxonomy" id="1121439"/>
    <lineage>
        <taxon>Bacteria</taxon>
        <taxon>Pseudomonadati</taxon>
        <taxon>Thermodesulfobacteriota</taxon>
        <taxon>Desulfovibrionia</taxon>
        <taxon>Desulfovibrionales</taxon>
        <taxon>Desulfovibrionaceae</taxon>
        <taxon>Alkalidesulfovibrio</taxon>
    </lineage>
</organism>
<dbReference type="PANTHER" id="PTHR43214:SF41">
    <property type="entry name" value="NITRATE_NITRITE RESPONSE REGULATOR PROTEIN NARP"/>
    <property type="match status" value="1"/>
</dbReference>
<dbReference type="InterPro" id="IPR016032">
    <property type="entry name" value="Sig_transdc_resp-reg_C-effctor"/>
</dbReference>
<dbReference type="RefSeq" id="WP_020887842.1">
    <property type="nucleotide sequence ID" value="NZ_ATHI01000030.1"/>
</dbReference>
<feature type="modified residue" description="4-aspartylphosphate" evidence="5">
    <location>
        <position position="57"/>
    </location>
</feature>
<feature type="domain" description="HTH luxR-type" evidence="6">
    <location>
        <begin position="151"/>
        <end position="216"/>
    </location>
</feature>
<dbReference type="AlphaFoldDB" id="S7UFL3"/>
<dbReference type="EMBL" id="ATHI01000030">
    <property type="protein sequence ID" value="EPR31018.1"/>
    <property type="molecule type" value="Genomic_DNA"/>
</dbReference>
<evidence type="ECO:0000256" key="3">
    <source>
        <dbReference type="ARBA" id="ARBA00023125"/>
    </source>
</evidence>
<sequence>MSAKRRILIIDDHPLMREGLKAIIGQDARNVVVGEAGTAADGLRLAAELSPDIALVDISLPDAGGLDVIRELTARERAPRVVVVSMHARIDLIAESFKAGACGYVVKESSAQRLAQALDAAARGEQYLDSSLAPKVLMKLSEYSARRAQASDAAYGSLTQREQQILRLLAEGHSTTDIASRLFITRKTVENHRANLMQKLGLSNLAGLVRYAARLGLIDLDSAPE</sequence>
<dbReference type="eggNOG" id="COG2197">
    <property type="taxonomic scope" value="Bacteria"/>
</dbReference>
<dbReference type="PROSITE" id="PS00622">
    <property type="entry name" value="HTH_LUXR_1"/>
    <property type="match status" value="1"/>
</dbReference>
<evidence type="ECO:0000256" key="2">
    <source>
        <dbReference type="ARBA" id="ARBA00023015"/>
    </source>
</evidence>
<protein>
    <submittedName>
        <fullName evidence="8">Two component transcriptional regulator, LuxR family</fullName>
    </submittedName>
</protein>
<dbReference type="PANTHER" id="PTHR43214">
    <property type="entry name" value="TWO-COMPONENT RESPONSE REGULATOR"/>
    <property type="match status" value="1"/>
</dbReference>
<keyword evidence="2" id="KW-0805">Transcription regulation</keyword>
<dbReference type="InterPro" id="IPR001789">
    <property type="entry name" value="Sig_transdc_resp-reg_receiver"/>
</dbReference>